<evidence type="ECO:0000313" key="3">
    <source>
        <dbReference type="EMBL" id="MBU7598008.1"/>
    </source>
</evidence>
<dbReference type="AlphaFoldDB" id="A0A949N8K1"/>
<feature type="domain" description="Erythromycin biosynthesis protein CIII-like C-terminal" evidence="2">
    <location>
        <begin position="265"/>
        <end position="365"/>
    </location>
</feature>
<comment type="caution">
    <text evidence="3">The sequence shown here is derived from an EMBL/GenBank/DDBJ whole genome shotgun (WGS) entry which is preliminary data.</text>
</comment>
<dbReference type="CDD" id="cd03784">
    <property type="entry name" value="GT1_Gtf-like"/>
    <property type="match status" value="1"/>
</dbReference>
<dbReference type="InterPro" id="IPR010610">
    <property type="entry name" value="EryCIII-like_C"/>
</dbReference>
<evidence type="ECO:0000313" key="4">
    <source>
        <dbReference type="Proteomes" id="UP000694501"/>
    </source>
</evidence>
<evidence type="ECO:0000259" key="2">
    <source>
        <dbReference type="Pfam" id="PF06722"/>
    </source>
</evidence>
<dbReference type="EMBL" id="JAELVF020000001">
    <property type="protein sequence ID" value="MBU7598008.1"/>
    <property type="molecule type" value="Genomic_DNA"/>
</dbReference>
<dbReference type="RefSeq" id="WP_211041656.1">
    <property type="nucleotide sequence ID" value="NZ_JAELVF020000001.1"/>
</dbReference>
<keyword evidence="1" id="KW-0808">Transferase</keyword>
<dbReference type="PANTHER" id="PTHR48050:SF13">
    <property type="entry name" value="STEROL 3-BETA-GLUCOSYLTRANSFERASE UGT80A2"/>
    <property type="match status" value="1"/>
</dbReference>
<name>A0A949N8K1_9ACTN</name>
<dbReference type="GO" id="GO:0008194">
    <property type="term" value="F:UDP-glycosyltransferase activity"/>
    <property type="evidence" value="ECO:0007669"/>
    <property type="project" value="InterPro"/>
</dbReference>
<keyword evidence="4" id="KW-1185">Reference proteome</keyword>
<dbReference type="InterPro" id="IPR050426">
    <property type="entry name" value="Glycosyltransferase_28"/>
</dbReference>
<dbReference type="PANTHER" id="PTHR48050">
    <property type="entry name" value="STEROL 3-BETA-GLUCOSYLTRANSFERASE"/>
    <property type="match status" value="1"/>
</dbReference>
<reference evidence="3" key="1">
    <citation type="submission" date="2021-06" db="EMBL/GenBank/DDBJ databases">
        <title>Sequencing of actinobacteria type strains.</title>
        <authorList>
            <person name="Nguyen G.-S."/>
            <person name="Wentzel A."/>
        </authorList>
    </citation>
    <scope>NUCLEOTIDE SEQUENCE</scope>
    <source>
        <strain evidence="3">P38-E01</strain>
    </source>
</reference>
<accession>A0A949N8K1</accession>
<dbReference type="SUPFAM" id="SSF53756">
    <property type="entry name" value="UDP-Glycosyltransferase/glycogen phosphorylase"/>
    <property type="match status" value="1"/>
</dbReference>
<protein>
    <submittedName>
        <fullName evidence="3">Glycosyltransferase</fullName>
    </submittedName>
</protein>
<organism evidence="3 4">
    <name type="scientific">Streptomyces tardus</name>
    <dbReference type="NCBI Taxonomy" id="2780544"/>
    <lineage>
        <taxon>Bacteria</taxon>
        <taxon>Bacillati</taxon>
        <taxon>Actinomycetota</taxon>
        <taxon>Actinomycetes</taxon>
        <taxon>Kitasatosporales</taxon>
        <taxon>Streptomycetaceae</taxon>
        <taxon>Streptomyces</taxon>
    </lineage>
</organism>
<dbReference type="Proteomes" id="UP000694501">
    <property type="component" value="Unassembled WGS sequence"/>
</dbReference>
<dbReference type="InterPro" id="IPR002213">
    <property type="entry name" value="UDP_glucos_trans"/>
</dbReference>
<gene>
    <name evidence="3" type="ORF">JGS22_010395</name>
</gene>
<evidence type="ECO:0000256" key="1">
    <source>
        <dbReference type="ARBA" id="ARBA00022679"/>
    </source>
</evidence>
<dbReference type="GO" id="GO:0016758">
    <property type="term" value="F:hexosyltransferase activity"/>
    <property type="evidence" value="ECO:0007669"/>
    <property type="project" value="UniProtKB-ARBA"/>
</dbReference>
<dbReference type="GO" id="GO:0017000">
    <property type="term" value="P:antibiotic biosynthetic process"/>
    <property type="evidence" value="ECO:0007669"/>
    <property type="project" value="UniProtKB-ARBA"/>
</dbReference>
<proteinExistence type="predicted"/>
<dbReference type="Pfam" id="PF06722">
    <property type="entry name" value="EryCIII-like_C"/>
    <property type="match status" value="1"/>
</dbReference>
<sequence length="387" mass="40877">MSRHLFVVPPLTGHINPLRGVADRLAADGHQVAWAGHVPLLRELLGPQAQLYDCAGPGDLTRPPDLLGPAAFRFLWEEFFVPLADAMAPGVAAAVEAFAPQVVVSDQHAVAGALVAERHGLPLFTSSTTSAELIDPLSSMPKVAAWLGDMLDGLRERHGDTRAHHDPRFSPHGVIAFTTAAFLGPDVEMPHERVHLVGPAIAPRASDADFPWEWLEEDGRRTVLVSLGTANDDAGSRFLHEAVTALESLAARVRGIVVDPAGVLPSELPENVLALPRVPQLPLLERLDAVVCHGGHNTVCESLWHGVPLVVAPIRDDQPIVAGLVTGAGAGVRVRFTRVDAARLAKSIDAVLDASGGHAAAAHRIGETFRAAGGVRRAAGILAEAAR</sequence>
<dbReference type="Gene3D" id="3.40.50.2000">
    <property type="entry name" value="Glycogen Phosphorylase B"/>
    <property type="match status" value="2"/>
</dbReference>